<dbReference type="GO" id="GO:0015295">
    <property type="term" value="F:solute:proton symporter activity"/>
    <property type="evidence" value="ECO:0007669"/>
    <property type="project" value="TreeGrafter"/>
</dbReference>
<comment type="caution">
    <text evidence="8">The sequence shown here is derived from an EMBL/GenBank/DDBJ whole genome shotgun (WGS) entry which is preliminary data.</text>
</comment>
<feature type="transmembrane region" description="Helical" evidence="7">
    <location>
        <begin position="68"/>
        <end position="90"/>
    </location>
</feature>
<dbReference type="PANTHER" id="PTHR30003:SF0">
    <property type="entry name" value="GLYCOLATE PERMEASE GLCA-RELATED"/>
    <property type="match status" value="1"/>
</dbReference>
<feature type="transmembrane region" description="Helical" evidence="7">
    <location>
        <begin position="121"/>
        <end position="139"/>
    </location>
</feature>
<evidence type="ECO:0000313" key="9">
    <source>
        <dbReference type="Proteomes" id="UP000016986"/>
    </source>
</evidence>
<keyword evidence="6 7" id="KW-0472">Membrane</keyword>
<feature type="transmembrane region" description="Helical" evidence="7">
    <location>
        <begin position="172"/>
        <end position="190"/>
    </location>
</feature>
<accession>U2YFD0</accession>
<name>U2YFD0_9EURY</name>
<dbReference type="Pfam" id="PF02652">
    <property type="entry name" value="Lactate_perm"/>
    <property type="match status" value="1"/>
</dbReference>
<dbReference type="GO" id="GO:0005886">
    <property type="term" value="C:plasma membrane"/>
    <property type="evidence" value="ECO:0007669"/>
    <property type="project" value="UniProtKB-SubCell"/>
</dbReference>
<comment type="subcellular location">
    <subcellularLocation>
        <location evidence="1">Cell membrane</location>
        <topology evidence="1">Multi-pass membrane protein</topology>
    </subcellularLocation>
</comment>
<feature type="transmembrane region" description="Helical" evidence="7">
    <location>
        <begin position="296"/>
        <end position="317"/>
    </location>
</feature>
<keyword evidence="3" id="KW-1003">Cell membrane</keyword>
<gene>
    <name evidence="8" type="ORF">MBEHAL_1481</name>
</gene>
<keyword evidence="4 7" id="KW-0812">Transmembrane</keyword>
<dbReference type="eggNOG" id="arCOG04386">
    <property type="taxonomic scope" value="Archaea"/>
</dbReference>
<dbReference type="GO" id="GO:0015129">
    <property type="term" value="F:lactate transmembrane transporter activity"/>
    <property type="evidence" value="ECO:0007669"/>
    <property type="project" value="InterPro"/>
</dbReference>
<evidence type="ECO:0008006" key="10">
    <source>
        <dbReference type="Google" id="ProtNLM"/>
    </source>
</evidence>
<dbReference type="PANTHER" id="PTHR30003">
    <property type="entry name" value="L-LACTATE PERMEASE"/>
    <property type="match status" value="1"/>
</dbReference>
<evidence type="ECO:0000256" key="2">
    <source>
        <dbReference type="ARBA" id="ARBA00022448"/>
    </source>
</evidence>
<dbReference type="InterPro" id="IPR003804">
    <property type="entry name" value="Lactate_perm"/>
</dbReference>
<evidence type="ECO:0000256" key="7">
    <source>
        <dbReference type="SAM" id="Phobius"/>
    </source>
</evidence>
<reference evidence="8 9" key="1">
    <citation type="submission" date="2013-09" db="EMBL/GenBank/DDBJ databases">
        <title>Whole genome sequencing of Halarchaeum acidiphilum strain MH1-52-1.</title>
        <authorList>
            <person name="Shimane Y."/>
            <person name="Minegishi H."/>
            <person name="Nishi S."/>
            <person name="Echigo A."/>
            <person name="Shuto A."/>
            <person name="Konishi M."/>
            <person name="Ito T."/>
            <person name="Ohkuma M."/>
            <person name="Ohta Y."/>
            <person name="Nagano Y."/>
            <person name="Tsubouchi T."/>
            <person name="Mori K."/>
            <person name="Usui K."/>
            <person name="Kamekura M."/>
            <person name="Usami R."/>
            <person name="Takaki Y."/>
            <person name="Hatada Y."/>
        </authorList>
    </citation>
    <scope>NUCLEOTIDE SEQUENCE [LARGE SCALE GENOMIC DNA]</scope>
    <source>
        <strain evidence="8 9">JCM 16109</strain>
    </source>
</reference>
<evidence type="ECO:0000256" key="5">
    <source>
        <dbReference type="ARBA" id="ARBA00022989"/>
    </source>
</evidence>
<organism evidence="8 9">
    <name type="scientific">Halarchaeum acidiphilum MH1-52-1</name>
    <dbReference type="NCBI Taxonomy" id="1261545"/>
    <lineage>
        <taxon>Archaea</taxon>
        <taxon>Methanobacteriati</taxon>
        <taxon>Methanobacteriota</taxon>
        <taxon>Stenosarchaea group</taxon>
        <taxon>Halobacteria</taxon>
        <taxon>Halobacteriales</taxon>
        <taxon>Halobacteriaceae</taxon>
    </lineage>
</organism>
<keyword evidence="5 7" id="KW-1133">Transmembrane helix</keyword>
<dbReference type="AlphaFoldDB" id="U2YFD0"/>
<evidence type="ECO:0000256" key="1">
    <source>
        <dbReference type="ARBA" id="ARBA00004651"/>
    </source>
</evidence>
<protein>
    <recommendedName>
        <fullName evidence="10">L-lactate permease</fullName>
    </recommendedName>
</protein>
<sequence length="321" mass="33379">MYSQFIAGFLASAVGLVALYPISRWGRFQTQHNGFDCPAMKTPEGNAVADGGTVLDEPEPVMSFFESIIPYLVLTAVALVSAVPSVSNALGRFKIGLAFPAAKTGFVELEAAKPYSPLTPLTHPGSIILVGVLIAWGIYRYRGYYEDWQRTVQEAPGLEEKSGIRRGLIESAVPASLAIVLLVSMATIMLKTGQIRILALGIAAVLPGVVYLFVANAIGVLGSFITGSNTASNILFAPLQAETASVLHLSKPTVLGAQMSGGGLGNAISPSNVVLGTGTAGIIGREGEVLRITLKWTLLVSALLGVLSLVLGGVLFLGGGA</sequence>
<feature type="transmembrane region" description="Helical" evidence="7">
    <location>
        <begin position="197"/>
        <end position="225"/>
    </location>
</feature>
<dbReference type="EMBL" id="BATA01000032">
    <property type="protein sequence ID" value="GAD52721.1"/>
    <property type="molecule type" value="Genomic_DNA"/>
</dbReference>
<evidence type="ECO:0000313" key="8">
    <source>
        <dbReference type="EMBL" id="GAD52721.1"/>
    </source>
</evidence>
<evidence type="ECO:0000256" key="6">
    <source>
        <dbReference type="ARBA" id="ARBA00023136"/>
    </source>
</evidence>
<evidence type="ECO:0000256" key="4">
    <source>
        <dbReference type="ARBA" id="ARBA00022692"/>
    </source>
</evidence>
<proteinExistence type="predicted"/>
<feature type="transmembrane region" description="Helical" evidence="7">
    <location>
        <begin position="5"/>
        <end position="23"/>
    </location>
</feature>
<evidence type="ECO:0000256" key="3">
    <source>
        <dbReference type="ARBA" id="ARBA00022475"/>
    </source>
</evidence>
<keyword evidence="9" id="KW-1185">Reference proteome</keyword>
<keyword evidence="2" id="KW-0813">Transport</keyword>
<dbReference type="Proteomes" id="UP000016986">
    <property type="component" value="Unassembled WGS sequence"/>
</dbReference>